<evidence type="ECO:0000256" key="1">
    <source>
        <dbReference type="ARBA" id="ARBA00010641"/>
    </source>
</evidence>
<dbReference type="InterPro" id="IPR013249">
    <property type="entry name" value="RNA_pol_sigma70_r4_t2"/>
</dbReference>
<comment type="similarity">
    <text evidence="1 6">Belongs to the sigma-70 factor family. ECF subfamily.</text>
</comment>
<dbReference type="InterPro" id="IPR000838">
    <property type="entry name" value="RNA_pol_sigma70_ECF_CS"/>
</dbReference>
<organism evidence="9 10">
    <name type="scientific">Dongia soli</name>
    <dbReference type="NCBI Taxonomy" id="600628"/>
    <lineage>
        <taxon>Bacteria</taxon>
        <taxon>Pseudomonadati</taxon>
        <taxon>Pseudomonadota</taxon>
        <taxon>Alphaproteobacteria</taxon>
        <taxon>Rhodospirillales</taxon>
        <taxon>Dongiaceae</taxon>
        <taxon>Dongia</taxon>
    </lineage>
</organism>
<keyword evidence="2 6" id="KW-0805">Transcription regulation</keyword>
<dbReference type="InterPro" id="IPR013325">
    <property type="entry name" value="RNA_pol_sigma_r2"/>
</dbReference>
<evidence type="ECO:0000313" key="9">
    <source>
        <dbReference type="EMBL" id="MDY0883927.1"/>
    </source>
</evidence>
<dbReference type="InterPro" id="IPR014284">
    <property type="entry name" value="RNA_pol_sigma-70_dom"/>
</dbReference>
<dbReference type="SUPFAM" id="SSF88659">
    <property type="entry name" value="Sigma3 and sigma4 domains of RNA polymerase sigma factors"/>
    <property type="match status" value="1"/>
</dbReference>
<protein>
    <recommendedName>
        <fullName evidence="6">RNA polymerase sigma factor</fullName>
    </recommendedName>
</protein>
<reference evidence="9 10" key="1">
    <citation type="journal article" date="2016" name="Antonie Van Leeuwenhoek">
        <title>Dongia soli sp. nov., isolated from soil from Dokdo, Korea.</title>
        <authorList>
            <person name="Kim D.U."/>
            <person name="Lee H."/>
            <person name="Kim H."/>
            <person name="Kim S.G."/>
            <person name="Ka J.O."/>
        </authorList>
    </citation>
    <scope>NUCLEOTIDE SEQUENCE [LARGE SCALE GENOMIC DNA]</scope>
    <source>
        <strain evidence="9 10">D78</strain>
    </source>
</reference>
<dbReference type="InterPro" id="IPR036388">
    <property type="entry name" value="WH-like_DNA-bd_sf"/>
</dbReference>
<dbReference type="PANTHER" id="PTHR43133">
    <property type="entry name" value="RNA POLYMERASE ECF-TYPE SIGMA FACTO"/>
    <property type="match status" value="1"/>
</dbReference>
<evidence type="ECO:0000313" key="10">
    <source>
        <dbReference type="Proteomes" id="UP001279642"/>
    </source>
</evidence>
<dbReference type="Proteomes" id="UP001279642">
    <property type="component" value="Unassembled WGS sequence"/>
</dbReference>
<proteinExistence type="inferred from homology"/>
<evidence type="ECO:0000256" key="5">
    <source>
        <dbReference type="ARBA" id="ARBA00023163"/>
    </source>
</evidence>
<dbReference type="Pfam" id="PF04542">
    <property type="entry name" value="Sigma70_r2"/>
    <property type="match status" value="1"/>
</dbReference>
<evidence type="ECO:0000256" key="3">
    <source>
        <dbReference type="ARBA" id="ARBA00023082"/>
    </source>
</evidence>
<dbReference type="CDD" id="cd06171">
    <property type="entry name" value="Sigma70_r4"/>
    <property type="match status" value="1"/>
</dbReference>
<dbReference type="Pfam" id="PF08281">
    <property type="entry name" value="Sigma70_r4_2"/>
    <property type="match status" value="1"/>
</dbReference>
<keyword evidence="10" id="KW-1185">Reference proteome</keyword>
<evidence type="ECO:0000259" key="7">
    <source>
        <dbReference type="Pfam" id="PF04542"/>
    </source>
</evidence>
<keyword evidence="3 6" id="KW-0731">Sigma factor</keyword>
<dbReference type="InterPro" id="IPR013324">
    <property type="entry name" value="RNA_pol_sigma_r3/r4-like"/>
</dbReference>
<gene>
    <name evidence="9" type="ORF">SMD27_13830</name>
</gene>
<dbReference type="PROSITE" id="PS01063">
    <property type="entry name" value="SIGMA70_ECF"/>
    <property type="match status" value="1"/>
</dbReference>
<dbReference type="RefSeq" id="WP_320508992.1">
    <property type="nucleotide sequence ID" value="NZ_JAXCLW010000003.1"/>
</dbReference>
<feature type="domain" description="RNA polymerase sigma factor 70 region 4 type 2" evidence="8">
    <location>
        <begin position="119"/>
        <end position="172"/>
    </location>
</feature>
<evidence type="ECO:0000256" key="6">
    <source>
        <dbReference type="RuleBase" id="RU000716"/>
    </source>
</evidence>
<sequence>MDQVQRAAFERLMLPHLDDAYNLARWLTGNRSDAEDVVQEAYLKAMKHFGTFRGPEARPWLLTIVRRCCFSWLRVNRPHQLVFTDNDAAIEMANRSTVVTLYPTATETPEATLADKEMREQLHQAVADLAPHYREVIVLRELQGCSYREISEIAGIPIGTVMSRLARAREHLTTAMERQVGHGAAHGL</sequence>
<dbReference type="EMBL" id="JAXCLW010000003">
    <property type="protein sequence ID" value="MDY0883927.1"/>
    <property type="molecule type" value="Genomic_DNA"/>
</dbReference>
<dbReference type="NCBIfam" id="TIGR02937">
    <property type="entry name" value="sigma70-ECF"/>
    <property type="match status" value="1"/>
</dbReference>
<keyword evidence="5 6" id="KW-0804">Transcription</keyword>
<feature type="domain" description="RNA polymerase sigma-70 region 2" evidence="7">
    <location>
        <begin position="15"/>
        <end position="76"/>
    </location>
</feature>
<evidence type="ECO:0000256" key="4">
    <source>
        <dbReference type="ARBA" id="ARBA00023125"/>
    </source>
</evidence>
<dbReference type="InterPro" id="IPR007627">
    <property type="entry name" value="RNA_pol_sigma70_r2"/>
</dbReference>
<evidence type="ECO:0000256" key="2">
    <source>
        <dbReference type="ARBA" id="ARBA00023015"/>
    </source>
</evidence>
<dbReference type="PANTHER" id="PTHR43133:SF8">
    <property type="entry name" value="RNA POLYMERASE SIGMA FACTOR HI_1459-RELATED"/>
    <property type="match status" value="1"/>
</dbReference>
<dbReference type="Gene3D" id="1.10.10.10">
    <property type="entry name" value="Winged helix-like DNA-binding domain superfamily/Winged helix DNA-binding domain"/>
    <property type="match status" value="1"/>
</dbReference>
<comment type="caution">
    <text evidence="9">The sequence shown here is derived from an EMBL/GenBank/DDBJ whole genome shotgun (WGS) entry which is preliminary data.</text>
</comment>
<dbReference type="InterPro" id="IPR039425">
    <property type="entry name" value="RNA_pol_sigma-70-like"/>
</dbReference>
<keyword evidence="4 6" id="KW-0238">DNA-binding</keyword>
<dbReference type="SUPFAM" id="SSF88946">
    <property type="entry name" value="Sigma2 domain of RNA polymerase sigma factors"/>
    <property type="match status" value="1"/>
</dbReference>
<accession>A0ABU5EDF1</accession>
<name>A0ABU5EDF1_9PROT</name>
<evidence type="ECO:0000259" key="8">
    <source>
        <dbReference type="Pfam" id="PF08281"/>
    </source>
</evidence>
<dbReference type="Gene3D" id="1.10.1740.10">
    <property type="match status" value="1"/>
</dbReference>